<dbReference type="GO" id="GO:0097519">
    <property type="term" value="C:DNA recombinase complex"/>
    <property type="evidence" value="ECO:0007669"/>
    <property type="project" value="TreeGrafter"/>
</dbReference>
<feature type="binding site" evidence="1">
    <location>
        <position position="480"/>
    </location>
    <ligand>
        <name>Zn(2+)</name>
        <dbReference type="ChEBI" id="CHEBI:29105"/>
        <label>1</label>
    </ligand>
</feature>
<evidence type="ECO:0000256" key="1">
    <source>
        <dbReference type="PIRSR" id="PIRSR604321-1"/>
    </source>
</evidence>
<dbReference type="PANTHER" id="PTHR10960:SF0">
    <property type="entry name" value="V(D)J RECOMBINATION-ACTIVATING PROTEIN 2"/>
    <property type="match status" value="1"/>
</dbReference>
<feature type="binding site" evidence="1">
    <location>
        <position position="447"/>
    </location>
    <ligand>
        <name>Zn(2+)</name>
        <dbReference type="ChEBI" id="CHEBI:29105"/>
        <label>1</label>
    </ligand>
</feature>
<dbReference type="GO" id="GO:0046872">
    <property type="term" value="F:metal ion binding"/>
    <property type="evidence" value="ECO:0007669"/>
    <property type="project" value="UniProtKB-KW"/>
</dbReference>
<dbReference type="GO" id="GO:0043565">
    <property type="term" value="F:sequence-specific DNA binding"/>
    <property type="evidence" value="ECO:0007669"/>
    <property type="project" value="TreeGrafter"/>
</dbReference>
<feature type="binding site" evidence="1">
    <location>
        <position position="483"/>
    </location>
    <ligand>
        <name>Zn(2+)</name>
        <dbReference type="ChEBI" id="CHEBI:29105"/>
        <label>1</label>
    </ligand>
</feature>
<feature type="compositionally biased region" description="Acidic residues" evidence="2">
    <location>
        <begin position="371"/>
        <end position="384"/>
    </location>
</feature>
<dbReference type="AlphaFoldDB" id="A0AAV6SZL5"/>
<gene>
    <name evidence="4" type="ORF">JOB18_025783</name>
</gene>
<proteinExistence type="predicted"/>
<comment type="caution">
    <text evidence="4">The sequence shown here is derived from an EMBL/GenBank/DDBJ whole genome shotgun (WGS) entry which is preliminary data.</text>
</comment>
<feature type="compositionally biased region" description="Basic and acidic residues" evidence="2">
    <location>
        <begin position="386"/>
        <end position="395"/>
    </location>
</feature>
<sequence>MTLQSLTPVNCASLLQPGCSLLQLDGQVLLFGQKGWPKRSCPTGVFGIHFKQSNMRLRAISFSNDSSYIPPLRCPAVCRLDPYDGLPESYLIHGGRTPNNEISSSLYLLTTDSRGCNRKLTICCKEKELVGTVPAARYGHTVSMVQSHGKTACVLFGGRSYRPAGERTTESWNSVVDCPPQVFLFDLEFGCSTAHTLPELSEGQSFHVALTREDCVYFIGGHSLTSDSRPPRLFRLRVELLQGSPLLSCESLDIGISISSAIITRVGPTHKYIILGGYQSDSEKRMKCTTVVLDEKGIQFETLDAPKWTPDITHSRTWFGGCAGEGKVLLAVPTEGRQTQTDMHYFYLVSFPTEGDRKEEEGTQGCSQESTDYDDSPPLEDSEELYFGREPHELDDSSEGDNYNEEDEEDESQTGYWMKCCLGCQVEPNTWEPYYSTELYRPAMIFCSRGEGGHWVHAQCMELTETLLVSLSQGRKKYFCLDHGGLPYQETTPTKQVTPLKRTPIKVKNRKTPPVIKISPAKKSFFRRLFE</sequence>
<feature type="binding site" evidence="1">
    <location>
        <position position="457"/>
    </location>
    <ligand>
        <name>Zn(2+)</name>
        <dbReference type="ChEBI" id="CHEBI:29105"/>
        <label>1</label>
    </ligand>
</feature>
<feature type="compositionally biased region" description="Acidic residues" evidence="2">
    <location>
        <begin position="396"/>
        <end position="411"/>
    </location>
</feature>
<dbReference type="InterPro" id="IPR025162">
    <property type="entry name" value="RAG2_PHD"/>
</dbReference>
<organism evidence="4 5">
    <name type="scientific">Solea senegalensis</name>
    <name type="common">Senegalese sole</name>
    <dbReference type="NCBI Taxonomy" id="28829"/>
    <lineage>
        <taxon>Eukaryota</taxon>
        <taxon>Metazoa</taxon>
        <taxon>Chordata</taxon>
        <taxon>Craniata</taxon>
        <taxon>Vertebrata</taxon>
        <taxon>Euteleostomi</taxon>
        <taxon>Actinopterygii</taxon>
        <taxon>Neopterygii</taxon>
        <taxon>Teleostei</taxon>
        <taxon>Neoteleostei</taxon>
        <taxon>Acanthomorphata</taxon>
        <taxon>Carangaria</taxon>
        <taxon>Pleuronectiformes</taxon>
        <taxon>Pleuronectoidei</taxon>
        <taxon>Soleidae</taxon>
        <taxon>Solea</taxon>
    </lineage>
</organism>
<feature type="binding site" evidence="1">
    <location>
        <position position="420"/>
    </location>
    <ligand>
        <name>Zn(2+)</name>
        <dbReference type="ChEBI" id="CHEBI:29105"/>
        <label>1</label>
    </ligand>
</feature>
<evidence type="ECO:0000313" key="5">
    <source>
        <dbReference type="Proteomes" id="UP000693946"/>
    </source>
</evidence>
<protein>
    <submittedName>
        <fullName evidence="4">V(D)J recombination activating protein 2</fullName>
    </submittedName>
</protein>
<accession>A0AAV6SZL5</accession>
<feature type="domain" description="Recombination activating protein 2 PHD" evidence="3">
    <location>
        <begin position="415"/>
        <end position="493"/>
    </location>
</feature>
<keyword evidence="1" id="KW-0479">Metal-binding</keyword>
<dbReference type="Pfam" id="PF03089">
    <property type="entry name" value="RAG2"/>
    <property type="match status" value="1"/>
</dbReference>
<feature type="binding site" evidence="1">
    <location>
        <position position="454"/>
    </location>
    <ligand>
        <name>Zn(2+)</name>
        <dbReference type="ChEBI" id="CHEBI:29105"/>
        <label>1</label>
    </ligand>
</feature>
<evidence type="ECO:0000259" key="3">
    <source>
        <dbReference type="Pfam" id="PF13341"/>
    </source>
</evidence>
<name>A0AAV6SZL5_SOLSE</name>
<dbReference type="PANTHER" id="PTHR10960">
    <property type="entry name" value="V D J RECOMBINATION-ACTIVATING PROTEIN 2"/>
    <property type="match status" value="1"/>
</dbReference>
<dbReference type="EMBL" id="JAGKHQ010000002">
    <property type="protein sequence ID" value="KAG7522571.1"/>
    <property type="molecule type" value="Genomic_DNA"/>
</dbReference>
<evidence type="ECO:0000256" key="2">
    <source>
        <dbReference type="SAM" id="MobiDB-lite"/>
    </source>
</evidence>
<feature type="binding site" evidence="1">
    <location>
        <position position="460"/>
    </location>
    <ligand>
        <name>Zn(2+)</name>
        <dbReference type="ChEBI" id="CHEBI:29105"/>
        <label>1</label>
    </ligand>
</feature>
<keyword evidence="5" id="KW-1185">Reference proteome</keyword>
<dbReference type="InterPro" id="IPR004321">
    <property type="entry name" value="RAG2"/>
</dbReference>
<dbReference type="Pfam" id="PF13341">
    <property type="entry name" value="RAG2_PHD"/>
    <property type="match status" value="1"/>
</dbReference>
<feature type="region of interest" description="Disordered" evidence="2">
    <location>
        <begin position="354"/>
        <end position="411"/>
    </location>
</feature>
<evidence type="ECO:0000313" key="4">
    <source>
        <dbReference type="EMBL" id="KAG7522571.1"/>
    </source>
</evidence>
<dbReference type="GO" id="GO:0033151">
    <property type="term" value="P:V(D)J recombination"/>
    <property type="evidence" value="ECO:0007669"/>
    <property type="project" value="TreeGrafter"/>
</dbReference>
<reference evidence="4 5" key="1">
    <citation type="journal article" date="2021" name="Sci. Rep.">
        <title>Chromosome anchoring in Senegalese sole (Solea senegalensis) reveals sex-associated markers and genome rearrangements in flatfish.</title>
        <authorList>
            <person name="Guerrero-Cozar I."/>
            <person name="Gomez-Garrido J."/>
            <person name="Berbel C."/>
            <person name="Martinez-Blanch J.F."/>
            <person name="Alioto T."/>
            <person name="Claros M.G."/>
            <person name="Gagnaire P.A."/>
            <person name="Manchado M."/>
        </authorList>
    </citation>
    <scope>NUCLEOTIDE SEQUENCE [LARGE SCALE GENOMIC DNA]</scope>
    <source>
        <strain evidence="4">Sse05_10M</strain>
    </source>
</reference>
<feature type="binding site" evidence="1">
    <location>
        <position position="424"/>
    </location>
    <ligand>
        <name>Zn(2+)</name>
        <dbReference type="ChEBI" id="CHEBI:29105"/>
        <label>1</label>
    </ligand>
</feature>
<dbReference type="Proteomes" id="UP000693946">
    <property type="component" value="Linkage Group LG10"/>
</dbReference>
<dbReference type="GO" id="GO:0005634">
    <property type="term" value="C:nucleus"/>
    <property type="evidence" value="ECO:0007669"/>
    <property type="project" value="InterPro"/>
</dbReference>
<keyword evidence="1" id="KW-0862">Zinc</keyword>